<reference evidence="1 2" key="1">
    <citation type="submission" date="2020-03" db="EMBL/GenBank/DDBJ databases">
        <title>Complete genome sequence of Shewanella sp.</title>
        <authorList>
            <person name="Kim Y.-S."/>
            <person name="Kim S.-J."/>
            <person name="Jung H.-K."/>
            <person name="Kim K.-H."/>
        </authorList>
    </citation>
    <scope>NUCLEOTIDE SEQUENCE [LARGE SCALE GENOMIC DNA]</scope>
    <source>
        <strain evidence="1 2">PN3F2</strain>
        <plasmid evidence="1 2">pPN3F2_2</plasmid>
    </source>
</reference>
<proteinExistence type="predicted"/>
<sequence length="421" mass="48135">MHLYNDLESLVTAAGKAVRYADIEHAAQAVTDRMQARIDELTQIQMPVMLKEFTHHFQQDGNDYLKPYMENAQFLQEIQARYNKGLFELTAEDITRLTEQCDIKAASKCVMHDYRRHDLNKCLFLHHIADHSEAISIANINTHSWSKINFVLDIKTPNLNTQAHISLSDDDYELDASKMHISYNAEKVQSIFGFQFTEQQCQSISQFNEGEFGILPEVLDSECPAYSADAALMRLKGSIEICMSARALMLNPTQPDRQCLDQVFDKYTKAPQPFVYHFLDDLTSLTPQQYYQNVALFMTGNPMDTLSPTLDEDAMSKTKLPILRSICCIPLLDEQNKNYMEYLLHLNRLVNAIDEESLPGKYINSSIVKRQLREGRIALIDYEQCLNLSQSITECIESEFKELGASEKVNDEISNALINSL</sequence>
<keyword evidence="2" id="KW-1185">Reference proteome</keyword>
<evidence type="ECO:0000313" key="2">
    <source>
        <dbReference type="Proteomes" id="UP000502608"/>
    </source>
</evidence>
<dbReference type="AlphaFoldDB" id="A0A6G9QQ72"/>
<protein>
    <submittedName>
        <fullName evidence="1">Uncharacterized protein</fullName>
    </submittedName>
</protein>
<organism evidence="1 2">
    <name type="scientific">Shewanella aestuarii</name>
    <dbReference type="NCBI Taxonomy" id="1028752"/>
    <lineage>
        <taxon>Bacteria</taxon>
        <taxon>Pseudomonadati</taxon>
        <taxon>Pseudomonadota</taxon>
        <taxon>Gammaproteobacteria</taxon>
        <taxon>Alteromonadales</taxon>
        <taxon>Shewanellaceae</taxon>
        <taxon>Shewanella</taxon>
    </lineage>
</organism>
<keyword evidence="1" id="KW-0614">Plasmid</keyword>
<dbReference type="RefSeq" id="WP_167680396.1">
    <property type="nucleotide sequence ID" value="NZ_CP050315.1"/>
</dbReference>
<dbReference type="Proteomes" id="UP000502608">
    <property type="component" value="Plasmid pPN3F2_2"/>
</dbReference>
<dbReference type="EMBL" id="CP050315">
    <property type="protein sequence ID" value="QIR16568.1"/>
    <property type="molecule type" value="Genomic_DNA"/>
</dbReference>
<gene>
    <name evidence="1" type="ORF">HBH39_19020</name>
</gene>
<dbReference type="KEGG" id="saes:HBH39_19020"/>
<name>A0A6G9QQ72_9GAMM</name>
<accession>A0A6G9QQ72</accession>
<geneLocation type="plasmid" evidence="1 2">
    <name>pPN3F2_2</name>
</geneLocation>
<evidence type="ECO:0000313" key="1">
    <source>
        <dbReference type="EMBL" id="QIR16568.1"/>
    </source>
</evidence>